<keyword evidence="9" id="KW-1185">Reference proteome</keyword>
<dbReference type="PROSITE" id="PS50119">
    <property type="entry name" value="ZF_BBOX"/>
    <property type="match status" value="1"/>
</dbReference>
<protein>
    <submittedName>
        <fullName evidence="8">Uncharacterized protein</fullName>
    </submittedName>
</protein>
<dbReference type="Pfam" id="PF13445">
    <property type="entry name" value="zf-RING_UBOX"/>
    <property type="match status" value="1"/>
</dbReference>
<dbReference type="Proteomes" id="UP001445076">
    <property type="component" value="Unassembled WGS sequence"/>
</dbReference>
<dbReference type="PROSITE" id="PS00518">
    <property type="entry name" value="ZF_RING_1"/>
    <property type="match status" value="1"/>
</dbReference>
<dbReference type="SUPFAM" id="SSF57850">
    <property type="entry name" value="RING/U-box"/>
    <property type="match status" value="1"/>
</dbReference>
<reference evidence="8" key="2">
    <citation type="submission" date="2024-01" db="EMBL/GenBank/DDBJ databases">
        <authorList>
            <person name="He J."/>
            <person name="Wang M."/>
            <person name="Zheng J."/>
            <person name="Liu Z."/>
        </authorList>
    </citation>
    <scope>NUCLEOTIDE SEQUENCE</scope>
    <source>
        <strain evidence="8">ZL_2023a</strain>
        <tissue evidence="8">Muscle</tissue>
    </source>
</reference>
<proteinExistence type="predicted"/>
<feature type="region of interest" description="Disordered" evidence="5">
    <location>
        <begin position="216"/>
        <end position="236"/>
    </location>
</feature>
<dbReference type="SUPFAM" id="SSF57845">
    <property type="entry name" value="B-box zinc-binding domain"/>
    <property type="match status" value="1"/>
</dbReference>
<dbReference type="Pfam" id="PF00643">
    <property type="entry name" value="zf-B_box"/>
    <property type="match status" value="1"/>
</dbReference>
<dbReference type="InterPro" id="IPR013083">
    <property type="entry name" value="Znf_RING/FYVE/PHD"/>
</dbReference>
<evidence type="ECO:0000256" key="2">
    <source>
        <dbReference type="ARBA" id="ARBA00022771"/>
    </source>
</evidence>
<dbReference type="Gene3D" id="3.30.40.10">
    <property type="entry name" value="Zinc/RING finger domain, C3HC4 (zinc finger)"/>
    <property type="match status" value="1"/>
</dbReference>
<evidence type="ECO:0000256" key="1">
    <source>
        <dbReference type="ARBA" id="ARBA00022723"/>
    </source>
</evidence>
<sequence length="450" mass="49944">MSETVRCEVCSELYQTDSRDPVLLPCGHTFCRTCIVSVQKEGDLSCPSCSQDISQVDAADLPVNIQALSLSLAYTKCQQESCSDHGDELKYWCRNCEGSLCSLCLYSNHPHGHQVLLAKNFLEERKQIIKDNATYIGNSVKDMMEEVNFNLRKYLHRMKILTQVQTDVVTLLNDLQKACSIRPVLNLEEKLQDLQNEGLSSLINDGIEVSTVEHAAVGGGDAEKEEKEEEEEGGGDKVATEVVVQVETPPPATLPTVYSRRARLDCRDGRLLLHSLIQRIDSHLSLQLPSEVFLELSNGQRCLGRVYIQLWCHMRRAQQFLALCLGTMGPSLVGAHFRSVSDANKERETIWCTEYASPDGGTGYRELMLDMEWDGEHRREPREGLVVAYSNDVNDYGFGICTKGKPGANFSSPFGEVSSGLEVVRAAVGHEPVTEVTITDCGLVIPDLTP</sequence>
<name>A0AAW0WKJ4_CHEQU</name>
<dbReference type="SUPFAM" id="SSF50891">
    <property type="entry name" value="Cyclophilin-like"/>
    <property type="match status" value="1"/>
</dbReference>
<accession>A0AAW0WKJ4</accession>
<keyword evidence="2 4" id="KW-0863">Zinc-finger</keyword>
<gene>
    <name evidence="8" type="ORF">OTU49_006848</name>
</gene>
<keyword evidence="3" id="KW-0862">Zinc</keyword>
<dbReference type="PROSITE" id="PS50089">
    <property type="entry name" value="ZF_RING_2"/>
    <property type="match status" value="1"/>
</dbReference>
<dbReference type="EMBL" id="JARKIK010000056">
    <property type="protein sequence ID" value="KAK8732626.1"/>
    <property type="molecule type" value="Genomic_DNA"/>
</dbReference>
<keyword evidence="1" id="KW-0479">Metal-binding</keyword>
<dbReference type="InterPro" id="IPR001841">
    <property type="entry name" value="Znf_RING"/>
</dbReference>
<dbReference type="SMART" id="SM00184">
    <property type="entry name" value="RING"/>
    <property type="match status" value="1"/>
</dbReference>
<feature type="domain" description="RING-type" evidence="6">
    <location>
        <begin position="7"/>
        <end position="50"/>
    </location>
</feature>
<dbReference type="EMBL" id="JARKIK010000056">
    <property type="protein sequence ID" value="KAK8732624.1"/>
    <property type="molecule type" value="Genomic_DNA"/>
</dbReference>
<feature type="domain" description="B box-type" evidence="7">
    <location>
        <begin position="77"/>
        <end position="118"/>
    </location>
</feature>
<dbReference type="Gene3D" id="3.30.160.60">
    <property type="entry name" value="Classic Zinc Finger"/>
    <property type="match status" value="1"/>
</dbReference>
<dbReference type="InterPro" id="IPR000315">
    <property type="entry name" value="Znf_B-box"/>
</dbReference>
<dbReference type="AlphaFoldDB" id="A0AAW0WKJ4"/>
<comment type="caution">
    <text evidence="8">The sequence shown here is derived from an EMBL/GenBank/DDBJ whole genome shotgun (WGS) entry which is preliminary data.</text>
</comment>
<evidence type="ECO:0000256" key="3">
    <source>
        <dbReference type="ARBA" id="ARBA00022833"/>
    </source>
</evidence>
<dbReference type="Gene3D" id="2.40.100.10">
    <property type="entry name" value="Cyclophilin-like"/>
    <property type="match status" value="1"/>
</dbReference>
<organism evidence="8 9">
    <name type="scientific">Cherax quadricarinatus</name>
    <name type="common">Australian red claw crayfish</name>
    <dbReference type="NCBI Taxonomy" id="27406"/>
    <lineage>
        <taxon>Eukaryota</taxon>
        <taxon>Metazoa</taxon>
        <taxon>Ecdysozoa</taxon>
        <taxon>Arthropoda</taxon>
        <taxon>Crustacea</taxon>
        <taxon>Multicrustacea</taxon>
        <taxon>Malacostraca</taxon>
        <taxon>Eumalacostraca</taxon>
        <taxon>Eucarida</taxon>
        <taxon>Decapoda</taxon>
        <taxon>Pleocyemata</taxon>
        <taxon>Astacidea</taxon>
        <taxon>Parastacoidea</taxon>
        <taxon>Parastacidae</taxon>
        <taxon>Cherax</taxon>
    </lineage>
</organism>
<evidence type="ECO:0000313" key="8">
    <source>
        <dbReference type="EMBL" id="KAK8732626.1"/>
    </source>
</evidence>
<evidence type="ECO:0000259" key="6">
    <source>
        <dbReference type="PROSITE" id="PS50089"/>
    </source>
</evidence>
<evidence type="ECO:0000256" key="4">
    <source>
        <dbReference type="PROSITE-ProRule" id="PRU00024"/>
    </source>
</evidence>
<dbReference type="PANTHER" id="PTHR24103">
    <property type="entry name" value="E3 UBIQUITIN-PROTEIN LIGASE TRIM"/>
    <property type="match status" value="1"/>
</dbReference>
<dbReference type="InterPro" id="IPR029000">
    <property type="entry name" value="Cyclophilin-like_dom_sf"/>
</dbReference>
<reference evidence="8 9" key="1">
    <citation type="journal article" date="2024" name="BMC Genomics">
        <title>Genome assembly of redclaw crayfish (Cherax quadricarinatus) provides insights into its immune adaptation and hypoxia tolerance.</title>
        <authorList>
            <person name="Liu Z."/>
            <person name="Zheng J."/>
            <person name="Li H."/>
            <person name="Fang K."/>
            <person name="Wang S."/>
            <person name="He J."/>
            <person name="Zhou D."/>
            <person name="Weng S."/>
            <person name="Chi M."/>
            <person name="Gu Z."/>
            <person name="He J."/>
            <person name="Li F."/>
            <person name="Wang M."/>
        </authorList>
    </citation>
    <scope>NUCLEOTIDE SEQUENCE [LARGE SCALE GENOMIC DNA]</scope>
    <source>
        <strain evidence="8">ZL_2023a</strain>
    </source>
</reference>
<dbReference type="InterPro" id="IPR050143">
    <property type="entry name" value="TRIM/RBCC"/>
</dbReference>
<dbReference type="InterPro" id="IPR017907">
    <property type="entry name" value="Znf_RING_CS"/>
</dbReference>
<dbReference type="GO" id="GO:0008270">
    <property type="term" value="F:zinc ion binding"/>
    <property type="evidence" value="ECO:0007669"/>
    <property type="project" value="UniProtKB-KW"/>
</dbReference>
<evidence type="ECO:0000259" key="7">
    <source>
        <dbReference type="PROSITE" id="PS50119"/>
    </source>
</evidence>
<evidence type="ECO:0000256" key="5">
    <source>
        <dbReference type="SAM" id="MobiDB-lite"/>
    </source>
</evidence>
<evidence type="ECO:0000313" key="9">
    <source>
        <dbReference type="Proteomes" id="UP001445076"/>
    </source>
</evidence>
<dbReference type="EMBL" id="JARKIK010000056">
    <property type="protein sequence ID" value="KAK8732625.1"/>
    <property type="molecule type" value="Genomic_DNA"/>
</dbReference>
<dbReference type="InterPro" id="IPR027370">
    <property type="entry name" value="Znf-RING_euk"/>
</dbReference>